<dbReference type="EMBL" id="JBHSHB010000009">
    <property type="protein sequence ID" value="MFC4690074.1"/>
    <property type="molecule type" value="Genomic_DNA"/>
</dbReference>
<dbReference type="PROSITE" id="PS51186">
    <property type="entry name" value="GNAT"/>
    <property type="match status" value="2"/>
</dbReference>
<comment type="caution">
    <text evidence="2">The sequence shown here is derived from an EMBL/GenBank/DDBJ whole genome shotgun (WGS) entry which is preliminary data.</text>
</comment>
<dbReference type="InterPro" id="IPR000182">
    <property type="entry name" value="GNAT_dom"/>
</dbReference>
<dbReference type="InterPro" id="IPR051531">
    <property type="entry name" value="N-acetyltransferase"/>
</dbReference>
<sequence>MTVLETKRLYLKPFTSQDAENLYALNTNLEVIKYTGDAPFKNIEEAQAFIKNYTTTVYHKAHTTTQTGLGRYAVTRKSDNIFLGWCGLKFNQDNRQVDLGFRFFEKYWNQGYATEASEACISYAFKELHLPYVIARTHNNNTASQKVLKKLNFVFVNNITHHDMPTRLYHLNNEAYQLKEISAKETWPVRHPVLRKGRPLEDVYMEADEQASTFHLGMFHNNDIIGVASFMDDSHEGFTGAQYRLRGMAVLPEYRRKGIAELLLKRGETLLKEKGKTLLWFNARVVALQFYKNLGYQVDGTLFDIPKVGPHYRMKKQLL</sequence>
<feature type="domain" description="N-acetyltransferase" evidence="1">
    <location>
        <begin position="164"/>
        <end position="319"/>
    </location>
</feature>
<keyword evidence="3" id="KW-1185">Reference proteome</keyword>
<keyword evidence="2" id="KW-0012">Acyltransferase</keyword>
<dbReference type="PANTHER" id="PTHR43792">
    <property type="entry name" value="GNAT FAMILY, PUTATIVE (AFU_ORTHOLOGUE AFUA_3G00765)-RELATED-RELATED"/>
    <property type="match status" value="1"/>
</dbReference>
<dbReference type="InterPro" id="IPR016181">
    <property type="entry name" value="Acyl_CoA_acyltransferase"/>
</dbReference>
<dbReference type="SUPFAM" id="SSF55729">
    <property type="entry name" value="Acyl-CoA N-acyltransferases (Nat)"/>
    <property type="match status" value="2"/>
</dbReference>
<protein>
    <submittedName>
        <fullName evidence="2">GNAT family N-acetyltransferase</fullName>
        <ecNumber evidence="2">2.3.1.-</ecNumber>
    </submittedName>
</protein>
<evidence type="ECO:0000313" key="3">
    <source>
        <dbReference type="Proteomes" id="UP001595878"/>
    </source>
</evidence>
<dbReference type="EC" id="2.3.1.-" evidence="2"/>
<proteinExistence type="predicted"/>
<dbReference type="Proteomes" id="UP001595878">
    <property type="component" value="Unassembled WGS sequence"/>
</dbReference>
<reference evidence="3" key="1">
    <citation type="journal article" date="2019" name="Int. J. Syst. Evol. Microbiol.">
        <title>The Global Catalogue of Microorganisms (GCM) 10K type strain sequencing project: providing services to taxonomists for standard genome sequencing and annotation.</title>
        <authorList>
            <consortium name="The Broad Institute Genomics Platform"/>
            <consortium name="The Broad Institute Genome Sequencing Center for Infectious Disease"/>
            <person name="Wu L."/>
            <person name="Ma J."/>
        </authorList>
    </citation>
    <scope>NUCLEOTIDE SEQUENCE [LARGE SCALE GENOMIC DNA]</scope>
    <source>
        <strain evidence="3">CGMCC 4.7427</strain>
    </source>
</reference>
<accession>A0ABV9L7H3</accession>
<evidence type="ECO:0000259" key="1">
    <source>
        <dbReference type="PROSITE" id="PS51186"/>
    </source>
</evidence>
<name>A0ABV9L7H3_9FLAO</name>
<dbReference type="Gene3D" id="3.40.630.30">
    <property type="match status" value="2"/>
</dbReference>
<dbReference type="CDD" id="cd04301">
    <property type="entry name" value="NAT_SF"/>
    <property type="match status" value="1"/>
</dbReference>
<evidence type="ECO:0000313" key="2">
    <source>
        <dbReference type="EMBL" id="MFC4690074.1"/>
    </source>
</evidence>
<dbReference type="PANTHER" id="PTHR43792:SF1">
    <property type="entry name" value="N-ACETYLTRANSFERASE DOMAIN-CONTAINING PROTEIN"/>
    <property type="match status" value="1"/>
</dbReference>
<feature type="domain" description="N-acetyltransferase" evidence="1">
    <location>
        <begin position="9"/>
        <end position="169"/>
    </location>
</feature>
<dbReference type="Pfam" id="PF13302">
    <property type="entry name" value="Acetyltransf_3"/>
    <property type="match status" value="1"/>
</dbReference>
<gene>
    <name evidence="2" type="ORF">ACFO5T_06500</name>
</gene>
<dbReference type="GO" id="GO:0016746">
    <property type="term" value="F:acyltransferase activity"/>
    <property type="evidence" value="ECO:0007669"/>
    <property type="project" value="UniProtKB-KW"/>
</dbReference>
<dbReference type="Pfam" id="PF00583">
    <property type="entry name" value="Acetyltransf_1"/>
    <property type="match status" value="1"/>
</dbReference>
<organism evidence="2 3">
    <name type="scientific">Dokdonia genika</name>
    <dbReference type="NCBI Taxonomy" id="308113"/>
    <lineage>
        <taxon>Bacteria</taxon>
        <taxon>Pseudomonadati</taxon>
        <taxon>Bacteroidota</taxon>
        <taxon>Flavobacteriia</taxon>
        <taxon>Flavobacteriales</taxon>
        <taxon>Flavobacteriaceae</taxon>
        <taxon>Dokdonia</taxon>
    </lineage>
</organism>
<keyword evidence="2" id="KW-0808">Transferase</keyword>